<organism evidence="1 2">
    <name type="scientific">Thermomonospora echinospora</name>
    <dbReference type="NCBI Taxonomy" id="1992"/>
    <lineage>
        <taxon>Bacteria</taxon>
        <taxon>Bacillati</taxon>
        <taxon>Actinomycetota</taxon>
        <taxon>Actinomycetes</taxon>
        <taxon>Streptosporangiales</taxon>
        <taxon>Thermomonosporaceae</taxon>
        <taxon>Thermomonospora</taxon>
    </lineage>
</organism>
<evidence type="ECO:0008006" key="3">
    <source>
        <dbReference type="Google" id="ProtNLM"/>
    </source>
</evidence>
<sequence length="226" mass="24271">MAIGRRPGYGRDNGLMSGRVWYVAYGSNLASERFRCYLAGGRPDGAARHYTGCRDTAPAQAERAMTLPGGIYFAHTSLTWGGGMAFYDPRLPSRTAARAYLLTAGQFADVIAQEMRREVGEDLDLSEAAETGRQRLGPGRYETVIKVGESGGRPMFTFTAPHGAAQARLNAPSAPYLRMLGRGLREAHGWSAERTASYLLACPGAREGWSHSAVAGLLEGAGQRLG</sequence>
<accession>A0A1H6D6E0</accession>
<gene>
    <name evidence="1" type="ORF">SAMN04489712_113175</name>
</gene>
<dbReference type="EMBL" id="FNVO01000013">
    <property type="protein sequence ID" value="SEG80910.1"/>
    <property type="molecule type" value="Genomic_DNA"/>
</dbReference>
<evidence type="ECO:0000313" key="2">
    <source>
        <dbReference type="Proteomes" id="UP000236723"/>
    </source>
</evidence>
<dbReference type="Gene3D" id="3.10.490.10">
    <property type="entry name" value="Gamma-glutamyl cyclotransferase-like"/>
    <property type="match status" value="1"/>
</dbReference>
<evidence type="ECO:0000313" key="1">
    <source>
        <dbReference type="EMBL" id="SEG80910.1"/>
    </source>
</evidence>
<dbReference type="Proteomes" id="UP000236723">
    <property type="component" value="Unassembled WGS sequence"/>
</dbReference>
<name>A0A1H6D6E0_9ACTN</name>
<dbReference type="AlphaFoldDB" id="A0A1H6D6E0"/>
<proteinExistence type="predicted"/>
<protein>
    <recommendedName>
        <fullName evidence="3">Histone deacetylase</fullName>
    </recommendedName>
</protein>
<reference evidence="2" key="1">
    <citation type="submission" date="2016-10" db="EMBL/GenBank/DDBJ databases">
        <authorList>
            <person name="Varghese N."/>
            <person name="Submissions S."/>
        </authorList>
    </citation>
    <scope>NUCLEOTIDE SEQUENCE [LARGE SCALE GENOMIC DNA]</scope>
    <source>
        <strain evidence="2">DSM 43163</strain>
    </source>
</reference>
<keyword evidence="2" id="KW-1185">Reference proteome</keyword>